<dbReference type="InterPro" id="IPR002654">
    <property type="entry name" value="Glyco_trans_25"/>
</dbReference>
<sequence length="255" mass="28048">MTTHAFVLHLVRATARRENAQRLLQDAKDTCGIEGEIWPAVDGSALSHADVDDALEADIFEPPYPFALKTGEIGCFLSHRQIWAEIVRRDLAAGLVLEDDVSVEVDIFAHAQKLAQLHVSRLGYVQLQNRPAKGSSQLIDQIGSCSLTLPNVTPVRASAQLISRAAAERLLGASRTFDRPVDTFVQSHWYTGFRPGVIYPSGIRTISEQLDGSTIQNSRKSLGERLHREIARFSYRRAVAKFSQSSSAPSGVDTP</sequence>
<dbReference type="Proteomes" id="UP001364156">
    <property type="component" value="Chromosome"/>
</dbReference>
<feature type="domain" description="Glycosyl transferase family 25" evidence="1">
    <location>
        <begin position="4"/>
        <end position="127"/>
    </location>
</feature>
<name>A0ABZ2HM97_9RHOB</name>
<evidence type="ECO:0000313" key="3">
    <source>
        <dbReference type="Proteomes" id="UP001364156"/>
    </source>
</evidence>
<accession>A0ABZ2HM97</accession>
<evidence type="ECO:0000313" key="2">
    <source>
        <dbReference type="EMBL" id="WWR47294.1"/>
    </source>
</evidence>
<evidence type="ECO:0000259" key="1">
    <source>
        <dbReference type="Pfam" id="PF01755"/>
    </source>
</evidence>
<organism evidence="2 3">
    <name type="scientific">Roseovarius phycicola</name>
    <dbReference type="NCBI Taxonomy" id="3080976"/>
    <lineage>
        <taxon>Bacteria</taxon>
        <taxon>Pseudomonadati</taxon>
        <taxon>Pseudomonadota</taxon>
        <taxon>Alphaproteobacteria</taxon>
        <taxon>Rhodobacterales</taxon>
        <taxon>Roseobacteraceae</taxon>
        <taxon>Roseovarius</taxon>
    </lineage>
</organism>
<proteinExistence type="predicted"/>
<dbReference type="EMBL" id="CP146069">
    <property type="protein sequence ID" value="WWR47294.1"/>
    <property type="molecule type" value="Genomic_DNA"/>
</dbReference>
<keyword evidence="3" id="KW-1185">Reference proteome</keyword>
<dbReference type="RefSeq" id="WP_338550121.1">
    <property type="nucleotide sequence ID" value="NZ_CP146069.1"/>
</dbReference>
<dbReference type="CDD" id="cd06532">
    <property type="entry name" value="Glyco_transf_25"/>
    <property type="match status" value="1"/>
</dbReference>
<gene>
    <name evidence="2" type="ORF">RZ517_03670</name>
</gene>
<reference evidence="2 3" key="1">
    <citation type="submission" date="2023-10" db="EMBL/GenBank/DDBJ databases">
        <title>Roseovarius strain S88 nov., isolated from a marine algae.</title>
        <authorList>
            <person name="Lee M.W."/>
            <person name="Lee J.K."/>
            <person name="Kim J.M."/>
            <person name="Choi D.G."/>
            <person name="Baek J.H."/>
            <person name="Bayburt H."/>
            <person name="Jung J.J."/>
            <person name="Han D.M."/>
            <person name="Jeon C.O."/>
        </authorList>
    </citation>
    <scope>NUCLEOTIDE SEQUENCE [LARGE SCALE GENOMIC DNA]</scope>
    <source>
        <strain evidence="2 3">S88</strain>
    </source>
</reference>
<dbReference type="Pfam" id="PF01755">
    <property type="entry name" value="Glyco_transf_25"/>
    <property type="match status" value="1"/>
</dbReference>
<protein>
    <submittedName>
        <fullName evidence="2">Glycosyltransferase family 25 protein</fullName>
    </submittedName>
</protein>